<dbReference type="PANTHER" id="PTHR14949">
    <property type="entry name" value="EGF-LIKE-DOMAIN, MULTIPLE 7, 8"/>
    <property type="match status" value="1"/>
</dbReference>
<dbReference type="PANTHER" id="PTHR14949:SF56">
    <property type="entry name" value="EGF-LIKE-DOMAIN, MULTIPLE 7"/>
    <property type="match status" value="1"/>
</dbReference>
<name>A0A061QWG0_9CHLO</name>
<keyword evidence="1" id="KW-0732">Signal</keyword>
<evidence type="ECO:0000256" key="3">
    <source>
        <dbReference type="SAM" id="MobiDB-lite"/>
    </source>
</evidence>
<protein>
    <submittedName>
        <fullName evidence="6">Delta</fullName>
    </submittedName>
</protein>
<feature type="region of interest" description="Disordered" evidence="3">
    <location>
        <begin position="212"/>
        <end position="260"/>
    </location>
</feature>
<evidence type="ECO:0000313" key="6">
    <source>
        <dbReference type="EMBL" id="JAC62611.1"/>
    </source>
</evidence>
<dbReference type="Gene3D" id="2.10.25.10">
    <property type="entry name" value="Laminin"/>
    <property type="match status" value="2"/>
</dbReference>
<dbReference type="AlphaFoldDB" id="A0A061QWG0"/>
<gene>
    <name evidence="6" type="primary">DLL</name>
    <name evidence="6" type="ORF">TSPGSL018_22878</name>
</gene>
<dbReference type="PROSITE" id="PS00022">
    <property type="entry name" value="EGF_1"/>
    <property type="match status" value="1"/>
</dbReference>
<dbReference type="Pfam" id="PF25024">
    <property type="entry name" value="EGF_TEN"/>
    <property type="match status" value="1"/>
</dbReference>
<proteinExistence type="predicted"/>
<sequence length="260" mass="27979">MKLKAVDATRAGWDQLAVSPYAHPHAAMASARCKCFSGWKGKLCGEAVCQLGCRHGRCSSPNNCTCEANWKGPTCAVFCVNGAYQAADARGRPSTPCKCSPGWHGKSCTQASCNRLGCKNGVCERPDECVCDPGWRGADCSDNAIAVLAKQVIKDLEFGSSGFRSLTVNRGSSDDTWDHIRGYTSWTAHHKGRCRAPPPPKRHPHGLRLQEAEHPRLEGESLGSMRGGRGQRRAPSDAAGCGDRQTRCRPAFQPGSNGRP</sequence>
<evidence type="ECO:0000256" key="1">
    <source>
        <dbReference type="ARBA" id="ARBA00022729"/>
    </source>
</evidence>
<reference evidence="6" key="1">
    <citation type="submission" date="2014-05" db="EMBL/GenBank/DDBJ databases">
        <title>The transcriptome of the halophilic microalga Tetraselmis sp. GSL018 isolated from the Great Salt Lake, Utah.</title>
        <authorList>
            <person name="Jinkerson R.E."/>
            <person name="D'Adamo S."/>
            <person name="Posewitz M.C."/>
        </authorList>
    </citation>
    <scope>NUCLEOTIDE SEQUENCE</scope>
    <source>
        <strain evidence="6">GSL018</strain>
    </source>
</reference>
<keyword evidence="2" id="KW-1015">Disulfide bond</keyword>
<dbReference type="InterPro" id="IPR050969">
    <property type="entry name" value="Dev_Signal_Modulators"/>
</dbReference>
<dbReference type="EMBL" id="GBEZ01024377">
    <property type="protein sequence ID" value="JAC62611.1"/>
    <property type="molecule type" value="Transcribed_RNA"/>
</dbReference>
<accession>A0A061QWG0</accession>
<evidence type="ECO:0000259" key="5">
    <source>
        <dbReference type="PROSITE" id="PS01186"/>
    </source>
</evidence>
<organism evidence="6">
    <name type="scientific">Tetraselmis sp. GSL018</name>
    <dbReference type="NCBI Taxonomy" id="582737"/>
    <lineage>
        <taxon>Eukaryota</taxon>
        <taxon>Viridiplantae</taxon>
        <taxon>Chlorophyta</taxon>
        <taxon>core chlorophytes</taxon>
        <taxon>Chlorodendrophyceae</taxon>
        <taxon>Chlorodendrales</taxon>
        <taxon>Chlorodendraceae</taxon>
        <taxon>Tetraselmis</taxon>
    </lineage>
</organism>
<dbReference type="SMART" id="SM00181">
    <property type="entry name" value="EGF"/>
    <property type="match status" value="2"/>
</dbReference>
<dbReference type="PROSITE" id="PS01186">
    <property type="entry name" value="EGF_2"/>
    <property type="match status" value="1"/>
</dbReference>
<dbReference type="InterPro" id="IPR000742">
    <property type="entry name" value="EGF"/>
</dbReference>
<evidence type="ECO:0000256" key="2">
    <source>
        <dbReference type="ARBA" id="ARBA00023157"/>
    </source>
</evidence>
<feature type="domain" description="EGF-like" evidence="4 5">
    <location>
        <begin position="129"/>
        <end position="140"/>
    </location>
</feature>
<evidence type="ECO:0000259" key="4">
    <source>
        <dbReference type="PROSITE" id="PS00022"/>
    </source>
</evidence>